<keyword evidence="2" id="KW-1185">Reference proteome</keyword>
<accession>A0A4Y2V7K0</accession>
<protein>
    <submittedName>
        <fullName evidence="1">Uncharacterized protein</fullName>
    </submittedName>
</protein>
<proteinExistence type="predicted"/>
<dbReference type="Proteomes" id="UP000499080">
    <property type="component" value="Unassembled WGS sequence"/>
</dbReference>
<organism evidence="1 2">
    <name type="scientific">Araneus ventricosus</name>
    <name type="common">Orbweaver spider</name>
    <name type="synonym">Epeira ventricosa</name>
    <dbReference type="NCBI Taxonomy" id="182803"/>
    <lineage>
        <taxon>Eukaryota</taxon>
        <taxon>Metazoa</taxon>
        <taxon>Ecdysozoa</taxon>
        <taxon>Arthropoda</taxon>
        <taxon>Chelicerata</taxon>
        <taxon>Arachnida</taxon>
        <taxon>Araneae</taxon>
        <taxon>Araneomorphae</taxon>
        <taxon>Entelegynae</taxon>
        <taxon>Araneoidea</taxon>
        <taxon>Araneidae</taxon>
        <taxon>Araneus</taxon>
    </lineage>
</organism>
<name>A0A4Y2V7K0_ARAVE</name>
<dbReference type="EMBL" id="BGPR01043463">
    <property type="protein sequence ID" value="GBO20056.1"/>
    <property type="molecule type" value="Genomic_DNA"/>
</dbReference>
<evidence type="ECO:0000313" key="2">
    <source>
        <dbReference type="Proteomes" id="UP000499080"/>
    </source>
</evidence>
<comment type="caution">
    <text evidence="1">The sequence shown here is derived from an EMBL/GenBank/DDBJ whole genome shotgun (WGS) entry which is preliminary data.</text>
</comment>
<evidence type="ECO:0000313" key="1">
    <source>
        <dbReference type="EMBL" id="GBO20056.1"/>
    </source>
</evidence>
<reference evidence="1 2" key="1">
    <citation type="journal article" date="2019" name="Sci. Rep.">
        <title>Orb-weaving spider Araneus ventricosus genome elucidates the spidroin gene catalogue.</title>
        <authorList>
            <person name="Kono N."/>
            <person name="Nakamura H."/>
            <person name="Ohtoshi R."/>
            <person name="Moran D.A.P."/>
            <person name="Shinohara A."/>
            <person name="Yoshida Y."/>
            <person name="Fujiwara M."/>
            <person name="Mori M."/>
            <person name="Tomita M."/>
            <person name="Arakawa K."/>
        </authorList>
    </citation>
    <scope>NUCLEOTIDE SEQUENCE [LARGE SCALE GENOMIC DNA]</scope>
</reference>
<gene>
    <name evidence="1" type="ORF">AVEN_139698_1</name>
</gene>
<dbReference type="AlphaFoldDB" id="A0A4Y2V7K0"/>
<sequence length="127" mass="14569">MEMLLHLRTVSDKLHSEKRLRKFLSERYCNTVLISVSMKCFVTVVIFKPVAYKILMVNWYADRKNNAVHCKNRIISADISILQEDLKFDSLTYPTCEETPKGGETEVGEMLPNLLSGLMKSVRGQTL</sequence>